<organism evidence="4 5">
    <name type="scientific">Microlunatus elymi</name>
    <dbReference type="NCBI Taxonomy" id="2596828"/>
    <lineage>
        <taxon>Bacteria</taxon>
        <taxon>Bacillati</taxon>
        <taxon>Actinomycetota</taxon>
        <taxon>Actinomycetes</taxon>
        <taxon>Propionibacteriales</taxon>
        <taxon>Propionibacteriaceae</taxon>
        <taxon>Microlunatus</taxon>
    </lineage>
</organism>
<keyword evidence="5" id="KW-1185">Reference proteome</keyword>
<dbReference type="SUPFAM" id="SSF49879">
    <property type="entry name" value="SMAD/FHA domain"/>
    <property type="match status" value="1"/>
</dbReference>
<dbReference type="AlphaFoldDB" id="A0A516PZ23"/>
<reference evidence="4 5" key="1">
    <citation type="submission" date="2019-07" db="EMBL/GenBank/DDBJ databases">
        <title>Microlunatus dokdonensis sp. nov. isolated from the rhizospheric soil of the wild plant Elymus tsukushiensis.</title>
        <authorList>
            <person name="Ghim S.-Y."/>
            <person name="Hwang Y.-J."/>
            <person name="Son J.-S."/>
            <person name="Shin J.-H."/>
        </authorList>
    </citation>
    <scope>NUCLEOTIDE SEQUENCE [LARGE SCALE GENOMIC DNA]</scope>
    <source>
        <strain evidence="4 5">KUDC0627</strain>
    </source>
</reference>
<proteinExistence type="predicted"/>
<evidence type="ECO:0000256" key="2">
    <source>
        <dbReference type="SAM" id="MobiDB-lite"/>
    </source>
</evidence>
<dbReference type="Proteomes" id="UP000319263">
    <property type="component" value="Chromosome"/>
</dbReference>
<gene>
    <name evidence="4" type="ORF">FOE78_11390</name>
</gene>
<dbReference type="KEGG" id="mik:FOE78_11390"/>
<name>A0A516PZ23_9ACTN</name>
<dbReference type="InterPro" id="IPR008984">
    <property type="entry name" value="SMAD_FHA_dom_sf"/>
</dbReference>
<dbReference type="RefSeq" id="WP_143986392.1">
    <property type="nucleotide sequence ID" value="NZ_CP041692.1"/>
</dbReference>
<dbReference type="Gene3D" id="2.60.200.20">
    <property type="match status" value="1"/>
</dbReference>
<dbReference type="Pfam" id="PF00498">
    <property type="entry name" value="FHA"/>
    <property type="match status" value="1"/>
</dbReference>
<dbReference type="EMBL" id="CP041692">
    <property type="protein sequence ID" value="QDP96426.1"/>
    <property type="molecule type" value="Genomic_DNA"/>
</dbReference>
<feature type="domain" description="FHA" evidence="3">
    <location>
        <begin position="52"/>
        <end position="107"/>
    </location>
</feature>
<dbReference type="InterPro" id="IPR000253">
    <property type="entry name" value="FHA_dom"/>
</dbReference>
<protein>
    <submittedName>
        <fullName evidence="4">FHA domain-containing protein</fullName>
    </submittedName>
</protein>
<sequence>MTDSPVARALAEASIWVVELAIDRQWYAEQEPTAPLPAEQEPQLIALREPSALVGRRSPSQNPTPEIDCGDDGGVSRRQAQLSSDGKGWWIEDLGSVNGTYVSTLEQQEAGAGFPDNPIEVGTRHPLGPYDRVYLGGWTRLTLLPPMDGRTPDAV</sequence>
<dbReference type="OrthoDB" id="5111283at2"/>
<evidence type="ECO:0000259" key="3">
    <source>
        <dbReference type="PROSITE" id="PS50006"/>
    </source>
</evidence>
<evidence type="ECO:0000256" key="1">
    <source>
        <dbReference type="ARBA" id="ARBA00022553"/>
    </source>
</evidence>
<feature type="region of interest" description="Disordered" evidence="2">
    <location>
        <begin position="53"/>
        <end position="81"/>
    </location>
</feature>
<evidence type="ECO:0000313" key="4">
    <source>
        <dbReference type="EMBL" id="QDP96426.1"/>
    </source>
</evidence>
<dbReference type="SMART" id="SM00240">
    <property type="entry name" value="FHA"/>
    <property type="match status" value="1"/>
</dbReference>
<dbReference type="PROSITE" id="PS50006">
    <property type="entry name" value="FHA_DOMAIN"/>
    <property type="match status" value="1"/>
</dbReference>
<keyword evidence="1" id="KW-0597">Phosphoprotein</keyword>
<evidence type="ECO:0000313" key="5">
    <source>
        <dbReference type="Proteomes" id="UP000319263"/>
    </source>
</evidence>
<dbReference type="CDD" id="cd00060">
    <property type="entry name" value="FHA"/>
    <property type="match status" value="1"/>
</dbReference>
<accession>A0A516PZ23</accession>